<dbReference type="Proteomes" id="UP000706891">
    <property type="component" value="Unassembled WGS sequence"/>
</dbReference>
<organism evidence="2 3">
    <name type="scientific">Marseilla massiliensis</name>
    <dbReference type="NCBI Taxonomy" id="1841864"/>
    <lineage>
        <taxon>Bacteria</taxon>
        <taxon>Pseudomonadati</taxon>
        <taxon>Bacteroidota</taxon>
        <taxon>Bacteroidia</taxon>
        <taxon>Bacteroidales</taxon>
        <taxon>Prevotellaceae</taxon>
        <taxon>Marseilla</taxon>
    </lineage>
</organism>
<comment type="caution">
    <text evidence="2">The sequence shown here is derived from an EMBL/GenBank/DDBJ whole genome shotgun (WGS) entry which is preliminary data.</text>
</comment>
<name>A0A938WRZ0_9BACT</name>
<sequence>MRKFLSMFAIVALCGLAFVSCSDDDDTTPPPTPVTVTDGVFVVNAGTIGNIPGSLTYIGSDGSVTQKAFANANNGMSLGDTPNDAVVNGSKLYIVVNGDNIIWVLDKNTLKIDRQLSTTELMGEDKGKQPRHLLASGQYVFVSTYDGYVAAIDTTTYEATVYQAGSYPEGMAINNGSLYVANSDYSLGQKPSISVINLNSGTTTDIKDELITNPQSFAVMSDAIYFLDYGSYDASYNQTGAGIRKVVNGEITKVADATLMAANTNNGKIYIINAPYSYPATPVTYSVYDTTTGKTTQFITGDNIDSPAAIAVDPVNGDVYITSYVVDPDTGYAGYSIDGYVNRYTADGTFVSRNDVGVGPITITFNYNTVYE</sequence>
<reference evidence="2" key="1">
    <citation type="submission" date="2020-08" db="EMBL/GenBank/DDBJ databases">
        <authorList>
            <person name="Cejkova D."/>
            <person name="Kubasova T."/>
            <person name="Jahodarova E."/>
            <person name="Rychlik I."/>
        </authorList>
    </citation>
    <scope>NUCLEOTIDE SEQUENCE</scope>
    <source>
        <strain evidence="2">An824</strain>
    </source>
</reference>
<keyword evidence="3" id="KW-1185">Reference proteome</keyword>
<dbReference type="Pfam" id="PF16819">
    <property type="entry name" value="DUF5074"/>
    <property type="match status" value="1"/>
</dbReference>
<evidence type="ECO:0000313" key="2">
    <source>
        <dbReference type="EMBL" id="MBM6673561.1"/>
    </source>
</evidence>
<protein>
    <submittedName>
        <fullName evidence="2">Uncharacterized protein</fullName>
    </submittedName>
</protein>
<reference evidence="2" key="2">
    <citation type="journal article" date="2021" name="Sci. Rep.">
        <title>The distribution of antibiotic resistance genes in chicken gut microbiota commensals.</title>
        <authorList>
            <person name="Juricova H."/>
            <person name="Matiasovicova J."/>
            <person name="Kubasova T."/>
            <person name="Cejkova D."/>
            <person name="Rychlik I."/>
        </authorList>
    </citation>
    <scope>NUCLEOTIDE SEQUENCE</scope>
    <source>
        <strain evidence="2">An824</strain>
    </source>
</reference>
<dbReference type="InterPro" id="IPR015943">
    <property type="entry name" value="WD40/YVTN_repeat-like_dom_sf"/>
</dbReference>
<dbReference type="InterPro" id="IPR031815">
    <property type="entry name" value="DUF5074"/>
</dbReference>
<evidence type="ECO:0000313" key="3">
    <source>
        <dbReference type="Proteomes" id="UP000706891"/>
    </source>
</evidence>
<dbReference type="Gene3D" id="2.130.10.10">
    <property type="entry name" value="YVTN repeat-like/Quinoprotein amine dehydrogenase"/>
    <property type="match status" value="1"/>
</dbReference>
<accession>A0A938WRZ0</accession>
<evidence type="ECO:0000256" key="1">
    <source>
        <dbReference type="SAM" id="SignalP"/>
    </source>
</evidence>
<proteinExistence type="predicted"/>
<gene>
    <name evidence="2" type="ORF">H6A34_06700</name>
</gene>
<dbReference type="RefSeq" id="WP_205104325.1">
    <property type="nucleotide sequence ID" value="NZ_JACJJG010000026.1"/>
</dbReference>
<feature type="chain" id="PRO_5037497081" evidence="1">
    <location>
        <begin position="23"/>
        <end position="372"/>
    </location>
</feature>
<dbReference type="SUPFAM" id="SSF75011">
    <property type="entry name" value="3-carboxy-cis,cis-mucoante lactonizing enzyme"/>
    <property type="match status" value="1"/>
</dbReference>
<keyword evidence="1" id="KW-0732">Signal</keyword>
<feature type="signal peptide" evidence="1">
    <location>
        <begin position="1"/>
        <end position="22"/>
    </location>
</feature>
<dbReference type="AlphaFoldDB" id="A0A938WRZ0"/>
<dbReference type="EMBL" id="JACJJG010000026">
    <property type="protein sequence ID" value="MBM6673561.1"/>
    <property type="molecule type" value="Genomic_DNA"/>
</dbReference>
<dbReference type="PROSITE" id="PS51257">
    <property type="entry name" value="PROKAR_LIPOPROTEIN"/>
    <property type="match status" value="1"/>
</dbReference>